<dbReference type="EMBL" id="KQ434849">
    <property type="protein sequence ID" value="KZC08512.1"/>
    <property type="molecule type" value="Genomic_DNA"/>
</dbReference>
<proteinExistence type="predicted"/>
<evidence type="ECO:0000313" key="2">
    <source>
        <dbReference type="Proteomes" id="UP000076502"/>
    </source>
</evidence>
<dbReference type="AlphaFoldDB" id="A0A154P9J3"/>
<reference evidence="1 2" key="1">
    <citation type="submission" date="2015-07" db="EMBL/GenBank/DDBJ databases">
        <title>The genome of Dufourea novaeangliae.</title>
        <authorList>
            <person name="Pan H."/>
            <person name="Kapheim K."/>
        </authorList>
    </citation>
    <scope>NUCLEOTIDE SEQUENCE [LARGE SCALE GENOMIC DNA]</scope>
    <source>
        <strain evidence="1">0120121106</strain>
        <tissue evidence="1">Whole body</tissue>
    </source>
</reference>
<dbReference type="Proteomes" id="UP000076502">
    <property type="component" value="Unassembled WGS sequence"/>
</dbReference>
<keyword evidence="2" id="KW-1185">Reference proteome</keyword>
<name>A0A154P9J3_DUFNO</name>
<accession>A0A154P9J3</accession>
<evidence type="ECO:0000313" key="1">
    <source>
        <dbReference type="EMBL" id="KZC08512.1"/>
    </source>
</evidence>
<organism evidence="1 2">
    <name type="scientific">Dufourea novaeangliae</name>
    <name type="common">Sweat bee</name>
    <dbReference type="NCBI Taxonomy" id="178035"/>
    <lineage>
        <taxon>Eukaryota</taxon>
        <taxon>Metazoa</taxon>
        <taxon>Ecdysozoa</taxon>
        <taxon>Arthropoda</taxon>
        <taxon>Hexapoda</taxon>
        <taxon>Insecta</taxon>
        <taxon>Pterygota</taxon>
        <taxon>Neoptera</taxon>
        <taxon>Endopterygota</taxon>
        <taxon>Hymenoptera</taxon>
        <taxon>Apocrita</taxon>
        <taxon>Aculeata</taxon>
        <taxon>Apoidea</taxon>
        <taxon>Anthophila</taxon>
        <taxon>Halictidae</taxon>
        <taxon>Rophitinae</taxon>
        <taxon>Dufourea</taxon>
    </lineage>
</organism>
<sequence length="78" mass="8708">MAEVFAPPGSACRSYVSAMHFEGSLASLELPFSLCTSHGKHERKYRNVLDVCKSKKKNCCYGFVVFYRHGIQGFSGKL</sequence>
<protein>
    <submittedName>
        <fullName evidence="1">Uncharacterized protein</fullName>
    </submittedName>
</protein>
<gene>
    <name evidence="1" type="ORF">WN55_10830</name>
</gene>